<accession>A0A0G4HVZ8</accession>
<dbReference type="AlphaFoldDB" id="A0A0G4HVZ8"/>
<dbReference type="VEuPathDB" id="CryptoDB:Cvel_32346"/>
<proteinExistence type="predicted"/>
<organism evidence="1">
    <name type="scientific">Chromera velia CCMP2878</name>
    <dbReference type="NCBI Taxonomy" id="1169474"/>
    <lineage>
        <taxon>Eukaryota</taxon>
        <taxon>Sar</taxon>
        <taxon>Alveolata</taxon>
        <taxon>Colpodellida</taxon>
        <taxon>Chromeraceae</taxon>
        <taxon>Chromera</taxon>
    </lineage>
</organism>
<name>A0A0G4HVZ8_9ALVE</name>
<gene>
    <name evidence="1" type="ORF">Cvel_32346</name>
</gene>
<protein>
    <submittedName>
        <fullName evidence="1">Uncharacterized protein</fullName>
    </submittedName>
</protein>
<reference evidence="1" key="1">
    <citation type="submission" date="2014-11" db="EMBL/GenBank/DDBJ databases">
        <authorList>
            <person name="Otto D Thomas"/>
            <person name="Naeem Raeece"/>
        </authorList>
    </citation>
    <scope>NUCLEOTIDE SEQUENCE</scope>
</reference>
<evidence type="ECO:0000313" key="1">
    <source>
        <dbReference type="EMBL" id="CEM48561.1"/>
    </source>
</evidence>
<dbReference type="EMBL" id="CDMZ01004073">
    <property type="protein sequence ID" value="CEM48561.1"/>
    <property type="molecule type" value="Genomic_DNA"/>
</dbReference>
<sequence length="267" mass="29887">MSEESMFDRVKAVKDPALLSGVEGLTVRALKGMLPQYVLHKAQADIEGATRRALMSVVNRTMLHASGVCLSRFSKSILSPVEKPRRAPKLSALRSVVTETLWERIQPRSEYRQIRRYAFRHLTSGSRRALMLAIRYYALILSGFLDTLLSKKDLWAYVGGMGAFQMPSFVEFDTSLVIVFRGNALGFLFGKVHEGYRSDVSLGSIFGQTFKAGTLRRRMDPCVYFVMGCFSSVGRVDVGVLYTVTENPLPPSPPQISRVKRFYGGAR</sequence>
<dbReference type="PhylomeDB" id="A0A0G4HVZ8"/>